<evidence type="ECO:0000313" key="1">
    <source>
        <dbReference type="EMBL" id="KIM36757.1"/>
    </source>
</evidence>
<reference evidence="1 2" key="1">
    <citation type="submission" date="2014-04" db="EMBL/GenBank/DDBJ databases">
        <authorList>
            <consortium name="DOE Joint Genome Institute"/>
            <person name="Kuo A."/>
            <person name="Gay G."/>
            <person name="Dore J."/>
            <person name="Kohler A."/>
            <person name="Nagy L.G."/>
            <person name="Floudas D."/>
            <person name="Copeland A."/>
            <person name="Barry K.W."/>
            <person name="Cichocki N."/>
            <person name="Veneault-Fourrey C."/>
            <person name="LaButti K."/>
            <person name="Lindquist E.A."/>
            <person name="Lipzen A."/>
            <person name="Lundell T."/>
            <person name="Morin E."/>
            <person name="Murat C."/>
            <person name="Sun H."/>
            <person name="Tunlid A."/>
            <person name="Henrissat B."/>
            <person name="Grigoriev I.V."/>
            <person name="Hibbett D.S."/>
            <person name="Martin F."/>
            <person name="Nordberg H.P."/>
            <person name="Cantor M.N."/>
            <person name="Hua S.X."/>
        </authorList>
    </citation>
    <scope>NUCLEOTIDE SEQUENCE [LARGE SCALE GENOMIC DNA]</scope>
    <source>
        <strain evidence="2">h7</strain>
    </source>
</reference>
<proteinExistence type="predicted"/>
<reference evidence="2" key="2">
    <citation type="submission" date="2015-01" db="EMBL/GenBank/DDBJ databases">
        <title>Evolutionary Origins and Diversification of the Mycorrhizal Mutualists.</title>
        <authorList>
            <consortium name="DOE Joint Genome Institute"/>
            <consortium name="Mycorrhizal Genomics Consortium"/>
            <person name="Kohler A."/>
            <person name="Kuo A."/>
            <person name="Nagy L.G."/>
            <person name="Floudas D."/>
            <person name="Copeland A."/>
            <person name="Barry K.W."/>
            <person name="Cichocki N."/>
            <person name="Veneault-Fourrey C."/>
            <person name="LaButti K."/>
            <person name="Lindquist E.A."/>
            <person name="Lipzen A."/>
            <person name="Lundell T."/>
            <person name="Morin E."/>
            <person name="Murat C."/>
            <person name="Riley R."/>
            <person name="Ohm R."/>
            <person name="Sun H."/>
            <person name="Tunlid A."/>
            <person name="Henrissat B."/>
            <person name="Grigoriev I.V."/>
            <person name="Hibbett D.S."/>
            <person name="Martin F."/>
        </authorList>
    </citation>
    <scope>NUCLEOTIDE SEQUENCE [LARGE SCALE GENOMIC DNA]</scope>
    <source>
        <strain evidence="2">h7</strain>
    </source>
</reference>
<evidence type="ECO:0008006" key="3">
    <source>
        <dbReference type="Google" id="ProtNLM"/>
    </source>
</evidence>
<dbReference type="Proteomes" id="UP000053424">
    <property type="component" value="Unassembled WGS sequence"/>
</dbReference>
<dbReference type="HOGENOM" id="CLU_047592_2_1_1"/>
<dbReference type="OrthoDB" id="3193844at2759"/>
<sequence>MPTHKDKKMNVPYNYGAGALGSIAASADSPERADQVRASLHPNFDFELVVFQVGKTLFKVIKDAFLVPGTIFEAMFSLPGGGEVPVEGTSLECPIILEGVDEHHFQAFLRVLYPFVGLPKVVEYMDWVGVLQLATMWEFTEIREEAIAALAALNPQRELTEQISLGVQYGIIDWVRDGYRELVGAFKLTIEDLHPPFPISWETATKLFCARERLLSNNPWKYDCCEGTYGPFPISLNPRHCPCRTAAIVDEVFKADFEAMTNNPVSSGPPLPTS</sequence>
<dbReference type="AlphaFoldDB" id="A0A0C2Y6V0"/>
<evidence type="ECO:0000313" key="2">
    <source>
        <dbReference type="Proteomes" id="UP000053424"/>
    </source>
</evidence>
<dbReference type="EMBL" id="KN831802">
    <property type="protein sequence ID" value="KIM36757.1"/>
    <property type="molecule type" value="Genomic_DNA"/>
</dbReference>
<keyword evidence="2" id="KW-1185">Reference proteome</keyword>
<name>A0A0C2Y6V0_HEBCY</name>
<organism evidence="1 2">
    <name type="scientific">Hebeloma cylindrosporum</name>
    <dbReference type="NCBI Taxonomy" id="76867"/>
    <lineage>
        <taxon>Eukaryota</taxon>
        <taxon>Fungi</taxon>
        <taxon>Dikarya</taxon>
        <taxon>Basidiomycota</taxon>
        <taxon>Agaricomycotina</taxon>
        <taxon>Agaricomycetes</taxon>
        <taxon>Agaricomycetidae</taxon>
        <taxon>Agaricales</taxon>
        <taxon>Agaricineae</taxon>
        <taxon>Hymenogastraceae</taxon>
        <taxon>Hebeloma</taxon>
    </lineage>
</organism>
<accession>A0A0C2Y6V0</accession>
<dbReference type="STRING" id="686832.A0A0C2Y6V0"/>
<protein>
    <recommendedName>
        <fullName evidence="3">BTB domain-containing protein</fullName>
    </recommendedName>
</protein>
<gene>
    <name evidence="1" type="ORF">M413DRAFT_31387</name>
</gene>